<gene>
    <name evidence="1" type="ORF">TM448A03057_0003</name>
</gene>
<protein>
    <submittedName>
        <fullName evidence="1">Uncharacterized protein</fullName>
    </submittedName>
</protein>
<proteinExistence type="predicted"/>
<dbReference type="AlphaFoldDB" id="A0A6H1ZZI8"/>
<dbReference type="EMBL" id="MT144375">
    <property type="protein sequence ID" value="QJA52872.1"/>
    <property type="molecule type" value="Genomic_DNA"/>
</dbReference>
<reference evidence="1" key="1">
    <citation type="submission" date="2020-03" db="EMBL/GenBank/DDBJ databases">
        <title>The deep terrestrial virosphere.</title>
        <authorList>
            <person name="Holmfeldt K."/>
            <person name="Nilsson E."/>
            <person name="Simone D."/>
            <person name="Lopez-Fernandez M."/>
            <person name="Wu X."/>
            <person name="de Brujin I."/>
            <person name="Lundin D."/>
            <person name="Andersson A."/>
            <person name="Bertilsson S."/>
            <person name="Dopson M."/>
        </authorList>
    </citation>
    <scope>NUCLEOTIDE SEQUENCE</scope>
    <source>
        <strain evidence="1">TM448A03057</strain>
    </source>
</reference>
<sequence>MPSLEWECGATTCAIRRGVFCRFLWSKKCGRIPWCHLFDARIREHAAGPHAGWAARLPECLELDGKAADDE</sequence>
<organism evidence="1">
    <name type="scientific">viral metagenome</name>
    <dbReference type="NCBI Taxonomy" id="1070528"/>
    <lineage>
        <taxon>unclassified sequences</taxon>
        <taxon>metagenomes</taxon>
        <taxon>organismal metagenomes</taxon>
    </lineage>
</organism>
<name>A0A6H1ZZI8_9ZZZZ</name>
<evidence type="ECO:0000313" key="1">
    <source>
        <dbReference type="EMBL" id="QJA52872.1"/>
    </source>
</evidence>
<accession>A0A6H1ZZI8</accession>